<evidence type="ECO:0000256" key="2">
    <source>
        <dbReference type="ARBA" id="ARBA00022485"/>
    </source>
</evidence>
<comment type="cofactor">
    <cofactor evidence="1">
        <name>[4Fe-4S] cluster</name>
        <dbReference type="ChEBI" id="CHEBI:49883"/>
    </cofactor>
</comment>
<keyword evidence="5" id="KW-0408">Iron</keyword>
<evidence type="ECO:0000313" key="9">
    <source>
        <dbReference type="Proteomes" id="UP000886741"/>
    </source>
</evidence>
<dbReference type="InterPro" id="IPR034457">
    <property type="entry name" value="Organic_radical-activating"/>
</dbReference>
<gene>
    <name evidence="8" type="ORF">IAA83_01260</name>
</gene>
<evidence type="ECO:0000256" key="4">
    <source>
        <dbReference type="ARBA" id="ARBA00022723"/>
    </source>
</evidence>
<evidence type="ECO:0000259" key="7">
    <source>
        <dbReference type="PROSITE" id="PS51918"/>
    </source>
</evidence>
<dbReference type="EMBL" id="DVJJ01000021">
    <property type="protein sequence ID" value="HIS63984.1"/>
    <property type="molecule type" value="Genomic_DNA"/>
</dbReference>
<dbReference type="SUPFAM" id="SSF102114">
    <property type="entry name" value="Radical SAM enzymes"/>
    <property type="match status" value="1"/>
</dbReference>
<dbReference type="Proteomes" id="UP000886741">
    <property type="component" value="Unassembled WGS sequence"/>
</dbReference>
<dbReference type="NCBIfam" id="TIGR02495">
    <property type="entry name" value="NrdG2"/>
    <property type="match status" value="1"/>
</dbReference>
<reference evidence="8" key="2">
    <citation type="journal article" date="2021" name="PeerJ">
        <title>Extensive microbial diversity within the chicken gut microbiome revealed by metagenomics and culture.</title>
        <authorList>
            <person name="Gilroy R."/>
            <person name="Ravi A."/>
            <person name="Getino M."/>
            <person name="Pursley I."/>
            <person name="Horton D.L."/>
            <person name="Alikhan N.F."/>
            <person name="Baker D."/>
            <person name="Gharbi K."/>
            <person name="Hall N."/>
            <person name="Watson M."/>
            <person name="Adriaenssens E.M."/>
            <person name="Foster-Nyarko E."/>
            <person name="Jarju S."/>
            <person name="Secka A."/>
            <person name="Antonio M."/>
            <person name="Oren A."/>
            <person name="Chaudhuri R.R."/>
            <person name="La Ragione R."/>
            <person name="Hildebrand F."/>
            <person name="Pallen M.J."/>
        </authorList>
    </citation>
    <scope>NUCLEOTIDE SEQUENCE</scope>
    <source>
        <strain evidence="8">ChiBcec16-1751</strain>
    </source>
</reference>
<dbReference type="GO" id="GO:0046872">
    <property type="term" value="F:metal ion binding"/>
    <property type="evidence" value="ECO:0007669"/>
    <property type="project" value="UniProtKB-KW"/>
</dbReference>
<keyword evidence="3" id="KW-0949">S-adenosyl-L-methionine</keyword>
<evidence type="ECO:0000256" key="6">
    <source>
        <dbReference type="ARBA" id="ARBA00023014"/>
    </source>
</evidence>
<sequence>MQLGGLQKLTLLDFPGRLACTAFTVGCNFRCPWCHNGSLVRGTAETFDASELLAFLRKRRGVLDGVCISGGEPLLHDTLADTLRAVKDLGYVVKLDTNGSFPDKLRQLVEAGLVDYIAMDVKNCREHYGVTVGIPNLDVSPMVESVSYLLSEPVEFEFRTTVVGQFHNRENLEALGRWIAGAKRYFLQSFVDGETLLSRGCTGLSPQEMEALRQAVLPWVPGAELRGT</sequence>
<dbReference type="PROSITE" id="PS51918">
    <property type="entry name" value="RADICAL_SAM"/>
    <property type="match status" value="1"/>
</dbReference>
<dbReference type="GO" id="GO:0051539">
    <property type="term" value="F:4 iron, 4 sulfur cluster binding"/>
    <property type="evidence" value="ECO:0007669"/>
    <property type="project" value="UniProtKB-KW"/>
</dbReference>
<dbReference type="SFLD" id="SFLDS00029">
    <property type="entry name" value="Radical_SAM"/>
    <property type="match status" value="1"/>
</dbReference>
<keyword evidence="2" id="KW-0004">4Fe-4S</keyword>
<dbReference type="Gene3D" id="3.20.20.70">
    <property type="entry name" value="Aldolase class I"/>
    <property type="match status" value="1"/>
</dbReference>
<evidence type="ECO:0000256" key="3">
    <source>
        <dbReference type="ARBA" id="ARBA00022691"/>
    </source>
</evidence>
<name>A0A9D1JTA8_9FIRM</name>
<evidence type="ECO:0000256" key="5">
    <source>
        <dbReference type="ARBA" id="ARBA00023004"/>
    </source>
</evidence>
<proteinExistence type="predicted"/>
<dbReference type="PANTHER" id="PTHR30352">
    <property type="entry name" value="PYRUVATE FORMATE-LYASE-ACTIVATING ENZYME"/>
    <property type="match status" value="1"/>
</dbReference>
<dbReference type="InterPro" id="IPR058240">
    <property type="entry name" value="rSAM_sf"/>
</dbReference>
<dbReference type="CDD" id="cd01335">
    <property type="entry name" value="Radical_SAM"/>
    <property type="match status" value="1"/>
</dbReference>
<protein>
    <submittedName>
        <fullName evidence="8">Anaerobic ribonucleoside-triphosphate reductase activating protein</fullName>
    </submittedName>
</protein>
<accession>A0A9D1JTA8</accession>
<evidence type="ECO:0000256" key="1">
    <source>
        <dbReference type="ARBA" id="ARBA00001966"/>
    </source>
</evidence>
<dbReference type="InterPro" id="IPR007197">
    <property type="entry name" value="rSAM"/>
</dbReference>
<keyword evidence="4" id="KW-0479">Metal-binding</keyword>
<dbReference type="PANTHER" id="PTHR30352:SF13">
    <property type="entry name" value="GLYCYL-RADICAL ENZYME ACTIVATING ENZYME YJJW-RELATED"/>
    <property type="match status" value="1"/>
</dbReference>
<dbReference type="SFLD" id="SFLDG01094">
    <property type="entry name" value="Uncharacterised_Radical_SAM_Su"/>
    <property type="match status" value="1"/>
</dbReference>
<evidence type="ECO:0000313" key="8">
    <source>
        <dbReference type="EMBL" id="HIS63984.1"/>
    </source>
</evidence>
<dbReference type="Pfam" id="PF04055">
    <property type="entry name" value="Radical_SAM"/>
    <property type="match status" value="1"/>
</dbReference>
<dbReference type="AlphaFoldDB" id="A0A9D1JTA8"/>
<feature type="domain" description="Radical SAM core" evidence="7">
    <location>
        <begin position="13"/>
        <end position="228"/>
    </location>
</feature>
<dbReference type="InterPro" id="IPR012840">
    <property type="entry name" value="NrdG2"/>
</dbReference>
<keyword evidence="6" id="KW-0411">Iron-sulfur</keyword>
<comment type="caution">
    <text evidence="8">The sequence shown here is derived from an EMBL/GenBank/DDBJ whole genome shotgun (WGS) entry which is preliminary data.</text>
</comment>
<reference evidence="8" key="1">
    <citation type="submission" date="2020-10" db="EMBL/GenBank/DDBJ databases">
        <authorList>
            <person name="Gilroy R."/>
        </authorList>
    </citation>
    <scope>NUCLEOTIDE SEQUENCE</scope>
    <source>
        <strain evidence="8">ChiBcec16-1751</strain>
    </source>
</reference>
<dbReference type="GO" id="GO:0003824">
    <property type="term" value="F:catalytic activity"/>
    <property type="evidence" value="ECO:0007669"/>
    <property type="project" value="InterPro"/>
</dbReference>
<dbReference type="InterPro" id="IPR013785">
    <property type="entry name" value="Aldolase_TIM"/>
</dbReference>
<organism evidence="8 9">
    <name type="scientific">Candidatus Avoscillospira avistercoris</name>
    <dbReference type="NCBI Taxonomy" id="2840707"/>
    <lineage>
        <taxon>Bacteria</taxon>
        <taxon>Bacillati</taxon>
        <taxon>Bacillota</taxon>
        <taxon>Clostridia</taxon>
        <taxon>Eubacteriales</taxon>
        <taxon>Oscillospiraceae</taxon>
        <taxon>Oscillospiraceae incertae sedis</taxon>
        <taxon>Candidatus Avoscillospira</taxon>
    </lineage>
</organism>